<evidence type="ECO:0000313" key="2">
    <source>
        <dbReference type="Proteomes" id="UP000886501"/>
    </source>
</evidence>
<gene>
    <name evidence="1" type="ORF">BDM02DRAFT_3187259</name>
</gene>
<proteinExistence type="predicted"/>
<sequence>MPSNYLSKNTFLTQLMSIDITSEEFAKTLTKMLASQEGMNMAMSLQGEDALNLVDILIRLSRHRTWTLISGERAFASSRECGGDIAFASGGFADAWRGRHNGNRVSIKVFRAYTAENLFKIKQRLFQEIVIWRRLSHPNVLPVLGVSPKLSPLCVVTEWMIDGNIVDFTLKHPEANRLRLLSEAANGLQYLHSMDIIHSDLKPTNVLIDRDLHPRITDYGLVAIISDPNTVEPGNTTSPSVGTVRYMAPELLNPSGFDLKNSNPTKKSDIYAFGVVTYQVITGQQPFPGVKDSVIIYNVVTGERPSRPPGTNEWVSDDVWNFISRCWSPSWDGRPDMNFAMNALNDAANAVEDMRRKLYIVANDQGEKASHRGFVSGHTQSRDSSKRRVGDAPIQSVLRPSPQTPGTPSPFITKTPAGSRATKKRNKLQERGFRTWHDSTSSHWQEGALVDYKAGIVHLSSSDGTLLEIPESKLSSEDLSYVRNVYKKAQHRARRRLRLNFPCFYPPSEHQSRAPDPIPRPPPSAAPASQLEPWEADLIAFFRVCKGGVKDSPERKKAREFANRLDLALDNRNLPKQKRTQYLRYLRKLCGSFGIVPSSFMLVPRSVKRAATPFATGGFSDVYEATFKGRPVAIKVLKVTTTANPEKVHKKWLAGSGFGMRT</sequence>
<accession>A0ACB6ZFD3</accession>
<dbReference type="Proteomes" id="UP000886501">
    <property type="component" value="Unassembled WGS sequence"/>
</dbReference>
<reference evidence="1" key="1">
    <citation type="submission" date="2019-10" db="EMBL/GenBank/DDBJ databases">
        <authorList>
            <consortium name="DOE Joint Genome Institute"/>
            <person name="Kuo A."/>
            <person name="Miyauchi S."/>
            <person name="Kiss E."/>
            <person name="Drula E."/>
            <person name="Kohler A."/>
            <person name="Sanchez-Garcia M."/>
            <person name="Andreopoulos B."/>
            <person name="Barry K.W."/>
            <person name="Bonito G."/>
            <person name="Buee M."/>
            <person name="Carver A."/>
            <person name="Chen C."/>
            <person name="Cichocki N."/>
            <person name="Clum A."/>
            <person name="Culley D."/>
            <person name="Crous P.W."/>
            <person name="Fauchery L."/>
            <person name="Girlanda M."/>
            <person name="Hayes R."/>
            <person name="Keri Z."/>
            <person name="Labutti K."/>
            <person name="Lipzen A."/>
            <person name="Lombard V."/>
            <person name="Magnuson J."/>
            <person name="Maillard F."/>
            <person name="Morin E."/>
            <person name="Murat C."/>
            <person name="Nolan M."/>
            <person name="Ohm R."/>
            <person name="Pangilinan J."/>
            <person name="Pereira M."/>
            <person name="Perotto S."/>
            <person name="Peter M."/>
            <person name="Riley R."/>
            <person name="Sitrit Y."/>
            <person name="Stielow B."/>
            <person name="Szollosi G."/>
            <person name="Zifcakova L."/>
            <person name="Stursova M."/>
            <person name="Spatafora J.W."/>
            <person name="Tedersoo L."/>
            <person name="Vaario L.-M."/>
            <person name="Yamada A."/>
            <person name="Yan M."/>
            <person name="Wang P."/>
            <person name="Xu J."/>
            <person name="Bruns T."/>
            <person name="Baldrian P."/>
            <person name="Vilgalys R."/>
            <person name="Henrissat B."/>
            <person name="Grigoriev I.V."/>
            <person name="Hibbett D."/>
            <person name="Nagy L.G."/>
            <person name="Martin F.M."/>
        </authorList>
    </citation>
    <scope>NUCLEOTIDE SEQUENCE</scope>
    <source>
        <strain evidence="1">P2</strain>
    </source>
</reference>
<organism evidence="1 2">
    <name type="scientific">Thelephora ganbajun</name>
    <name type="common">Ganba fungus</name>
    <dbReference type="NCBI Taxonomy" id="370292"/>
    <lineage>
        <taxon>Eukaryota</taxon>
        <taxon>Fungi</taxon>
        <taxon>Dikarya</taxon>
        <taxon>Basidiomycota</taxon>
        <taxon>Agaricomycotina</taxon>
        <taxon>Agaricomycetes</taxon>
        <taxon>Thelephorales</taxon>
        <taxon>Thelephoraceae</taxon>
        <taxon>Thelephora</taxon>
    </lineage>
</organism>
<dbReference type="EMBL" id="MU118016">
    <property type="protein sequence ID" value="KAF9648297.1"/>
    <property type="molecule type" value="Genomic_DNA"/>
</dbReference>
<evidence type="ECO:0000313" key="1">
    <source>
        <dbReference type="EMBL" id="KAF9648297.1"/>
    </source>
</evidence>
<keyword evidence="2" id="KW-1185">Reference proteome</keyword>
<protein>
    <submittedName>
        <fullName evidence="1">Kinase-like protein</fullName>
    </submittedName>
</protein>
<name>A0ACB6ZFD3_THEGA</name>
<comment type="caution">
    <text evidence="1">The sequence shown here is derived from an EMBL/GenBank/DDBJ whole genome shotgun (WGS) entry which is preliminary data.</text>
</comment>
<reference evidence="1" key="2">
    <citation type="journal article" date="2020" name="Nat. Commun.">
        <title>Large-scale genome sequencing of mycorrhizal fungi provides insights into the early evolution of symbiotic traits.</title>
        <authorList>
            <person name="Miyauchi S."/>
            <person name="Kiss E."/>
            <person name="Kuo A."/>
            <person name="Drula E."/>
            <person name="Kohler A."/>
            <person name="Sanchez-Garcia M."/>
            <person name="Morin E."/>
            <person name="Andreopoulos B."/>
            <person name="Barry K.W."/>
            <person name="Bonito G."/>
            <person name="Buee M."/>
            <person name="Carver A."/>
            <person name="Chen C."/>
            <person name="Cichocki N."/>
            <person name="Clum A."/>
            <person name="Culley D."/>
            <person name="Crous P.W."/>
            <person name="Fauchery L."/>
            <person name="Girlanda M."/>
            <person name="Hayes R.D."/>
            <person name="Keri Z."/>
            <person name="LaButti K."/>
            <person name="Lipzen A."/>
            <person name="Lombard V."/>
            <person name="Magnuson J."/>
            <person name="Maillard F."/>
            <person name="Murat C."/>
            <person name="Nolan M."/>
            <person name="Ohm R.A."/>
            <person name="Pangilinan J."/>
            <person name="Pereira M.F."/>
            <person name="Perotto S."/>
            <person name="Peter M."/>
            <person name="Pfister S."/>
            <person name="Riley R."/>
            <person name="Sitrit Y."/>
            <person name="Stielow J.B."/>
            <person name="Szollosi G."/>
            <person name="Zifcakova L."/>
            <person name="Stursova M."/>
            <person name="Spatafora J.W."/>
            <person name="Tedersoo L."/>
            <person name="Vaario L.M."/>
            <person name="Yamada A."/>
            <person name="Yan M."/>
            <person name="Wang P."/>
            <person name="Xu J."/>
            <person name="Bruns T."/>
            <person name="Baldrian P."/>
            <person name="Vilgalys R."/>
            <person name="Dunand C."/>
            <person name="Henrissat B."/>
            <person name="Grigoriev I.V."/>
            <person name="Hibbett D."/>
            <person name="Nagy L.G."/>
            <person name="Martin F.M."/>
        </authorList>
    </citation>
    <scope>NUCLEOTIDE SEQUENCE</scope>
    <source>
        <strain evidence="1">P2</strain>
    </source>
</reference>